<proteinExistence type="predicted"/>
<organism evidence="2 3">
    <name type="scientific">Larimichthys crocea</name>
    <name type="common">Large yellow croaker</name>
    <name type="synonym">Pseudosciaena crocea</name>
    <dbReference type="NCBI Taxonomy" id="215358"/>
    <lineage>
        <taxon>Eukaryota</taxon>
        <taxon>Metazoa</taxon>
        <taxon>Chordata</taxon>
        <taxon>Craniata</taxon>
        <taxon>Vertebrata</taxon>
        <taxon>Euteleostomi</taxon>
        <taxon>Actinopterygii</taxon>
        <taxon>Neopterygii</taxon>
        <taxon>Teleostei</taxon>
        <taxon>Neoteleostei</taxon>
        <taxon>Acanthomorphata</taxon>
        <taxon>Eupercaria</taxon>
        <taxon>Sciaenidae</taxon>
        <taxon>Larimichthys</taxon>
    </lineage>
</organism>
<reference evidence="2 3" key="1">
    <citation type="submission" date="2019-07" db="EMBL/GenBank/DDBJ databases">
        <title>Chromosome genome assembly for large yellow croaker.</title>
        <authorList>
            <person name="Xiao S."/>
        </authorList>
    </citation>
    <scope>NUCLEOTIDE SEQUENCE [LARGE SCALE GENOMIC DNA]</scope>
    <source>
        <strain evidence="2">JMULYC20181020</strain>
        <tissue evidence="2">Muscle</tissue>
    </source>
</reference>
<name>A0A6G0J5B8_LARCR</name>
<protein>
    <submittedName>
        <fullName evidence="2">Uncharacterized protein</fullName>
    </submittedName>
</protein>
<dbReference type="Proteomes" id="UP000424527">
    <property type="component" value="Unassembled WGS sequence"/>
</dbReference>
<comment type="caution">
    <text evidence="2">The sequence shown here is derived from an EMBL/GenBank/DDBJ whole genome shotgun (WGS) entry which is preliminary data.</text>
</comment>
<feature type="compositionally biased region" description="Acidic residues" evidence="1">
    <location>
        <begin position="110"/>
        <end position="121"/>
    </location>
</feature>
<dbReference type="EMBL" id="REGW02000003">
    <property type="protein sequence ID" value="KAE8298784.1"/>
    <property type="molecule type" value="Genomic_DNA"/>
</dbReference>
<keyword evidence="3" id="KW-1185">Reference proteome</keyword>
<evidence type="ECO:0000313" key="3">
    <source>
        <dbReference type="Proteomes" id="UP000424527"/>
    </source>
</evidence>
<gene>
    <name evidence="2" type="ORF">D5F01_LYC03289</name>
</gene>
<feature type="region of interest" description="Disordered" evidence="1">
    <location>
        <begin position="108"/>
        <end position="160"/>
    </location>
</feature>
<dbReference type="AlphaFoldDB" id="A0A6G0J5B8"/>
<evidence type="ECO:0000313" key="2">
    <source>
        <dbReference type="EMBL" id="KAE8298784.1"/>
    </source>
</evidence>
<evidence type="ECO:0000256" key="1">
    <source>
        <dbReference type="SAM" id="MobiDB-lite"/>
    </source>
</evidence>
<accession>A0A6G0J5B8</accession>
<sequence>MPLSPSPVTSPSVSYYLSLQHDNTAPRYPLKPALLLISRALSAPSTLTAWQYNSPAMPCHPSHPPVFPMPVTPAAPFPLLGPDDRRVVGGVRQCCVLAVVEEAVAPAAVADEEEGGEEDQGTDGAGLPLQQEAEQVEAHEHGVVEPQRWVQRLGDEQHRK</sequence>